<keyword evidence="11" id="KW-0443">Lipid metabolism</keyword>
<accession>A0ABW3HTB3</accession>
<comment type="caution">
    <text evidence="15">The sequence shown here is derived from an EMBL/GenBank/DDBJ whole genome shotgun (WGS) entry which is preliminary data.</text>
</comment>
<feature type="transmembrane region" description="Helical" evidence="13">
    <location>
        <begin position="161"/>
        <end position="181"/>
    </location>
</feature>
<evidence type="ECO:0000256" key="1">
    <source>
        <dbReference type="ARBA" id="ARBA00004651"/>
    </source>
</evidence>
<keyword evidence="8 13" id="KW-0812">Transmembrane</keyword>
<name>A0ABW3HTB3_9BACL</name>
<keyword evidence="6" id="KW-0997">Cell inner membrane</keyword>
<feature type="domain" description="EamA" evidence="14">
    <location>
        <begin position="142"/>
        <end position="268"/>
    </location>
</feature>
<feature type="transmembrane region" description="Helical" evidence="13">
    <location>
        <begin position="82"/>
        <end position="102"/>
    </location>
</feature>
<evidence type="ECO:0000259" key="14">
    <source>
        <dbReference type="Pfam" id="PF00892"/>
    </source>
</evidence>
<dbReference type="SUPFAM" id="SSF103481">
    <property type="entry name" value="Multidrug resistance efflux transporter EmrE"/>
    <property type="match status" value="2"/>
</dbReference>
<evidence type="ECO:0000256" key="4">
    <source>
        <dbReference type="ARBA" id="ARBA00022475"/>
    </source>
</evidence>
<evidence type="ECO:0000256" key="6">
    <source>
        <dbReference type="ARBA" id="ARBA00022519"/>
    </source>
</evidence>
<feature type="transmembrane region" description="Helical" evidence="13">
    <location>
        <begin position="135"/>
        <end position="155"/>
    </location>
</feature>
<protein>
    <submittedName>
        <fullName evidence="15">SMR family transporter</fullName>
    </submittedName>
</protein>
<feature type="transmembrane region" description="Helical" evidence="13">
    <location>
        <begin position="23"/>
        <end position="41"/>
    </location>
</feature>
<reference evidence="16" key="1">
    <citation type="journal article" date="2019" name="Int. J. Syst. Evol. Microbiol.">
        <title>The Global Catalogue of Microorganisms (GCM) 10K type strain sequencing project: providing services to taxonomists for standard genome sequencing and annotation.</title>
        <authorList>
            <consortium name="The Broad Institute Genomics Platform"/>
            <consortium name="The Broad Institute Genome Sequencing Center for Infectious Disease"/>
            <person name="Wu L."/>
            <person name="Ma J."/>
        </authorList>
    </citation>
    <scope>NUCLEOTIDE SEQUENCE [LARGE SCALE GENOMIC DNA]</scope>
    <source>
        <strain evidence="16">CCUG 59129</strain>
    </source>
</reference>
<dbReference type="PANTHER" id="PTHR30561:SF1">
    <property type="entry name" value="MULTIDRUG TRANSPORTER EMRE"/>
    <property type="match status" value="1"/>
</dbReference>
<feature type="transmembrane region" description="Helical" evidence="13">
    <location>
        <begin position="201"/>
        <end position="222"/>
    </location>
</feature>
<evidence type="ECO:0000256" key="5">
    <source>
        <dbReference type="ARBA" id="ARBA00022516"/>
    </source>
</evidence>
<feature type="transmembrane region" description="Helical" evidence="13">
    <location>
        <begin position="108"/>
        <end position="128"/>
    </location>
</feature>
<evidence type="ECO:0000256" key="10">
    <source>
        <dbReference type="ARBA" id="ARBA00022989"/>
    </source>
</evidence>
<dbReference type="Pfam" id="PF00892">
    <property type="entry name" value="EamA"/>
    <property type="match status" value="2"/>
</dbReference>
<keyword evidence="4" id="KW-1003">Cell membrane</keyword>
<evidence type="ECO:0000256" key="11">
    <source>
        <dbReference type="ARBA" id="ARBA00023098"/>
    </source>
</evidence>
<evidence type="ECO:0000256" key="3">
    <source>
        <dbReference type="ARBA" id="ARBA00022448"/>
    </source>
</evidence>
<gene>
    <name evidence="15" type="ORF">ACFQ2I_15390</name>
</gene>
<dbReference type="Proteomes" id="UP001596989">
    <property type="component" value="Unassembled WGS sequence"/>
</dbReference>
<evidence type="ECO:0000256" key="13">
    <source>
        <dbReference type="SAM" id="Phobius"/>
    </source>
</evidence>
<evidence type="ECO:0000256" key="8">
    <source>
        <dbReference type="ARBA" id="ARBA00022692"/>
    </source>
</evidence>
<keyword evidence="12 13" id="KW-0472">Membrane</keyword>
<dbReference type="RefSeq" id="WP_377566015.1">
    <property type="nucleotide sequence ID" value="NZ_JBHTJZ010000024.1"/>
</dbReference>
<dbReference type="PANTHER" id="PTHR30561">
    <property type="entry name" value="SMR FAMILY PROTON-DEPENDENT DRUG EFFLUX TRANSPORTER SUGE"/>
    <property type="match status" value="1"/>
</dbReference>
<evidence type="ECO:0000256" key="12">
    <source>
        <dbReference type="ARBA" id="ARBA00023136"/>
    </source>
</evidence>
<dbReference type="Gene3D" id="1.10.3730.20">
    <property type="match status" value="2"/>
</dbReference>
<comment type="subcellular location">
    <subcellularLocation>
        <location evidence="1">Cell membrane</location>
        <topology evidence="1">Multi-pass membrane protein</topology>
    </subcellularLocation>
</comment>
<dbReference type="InterPro" id="IPR000620">
    <property type="entry name" value="EamA_dom"/>
</dbReference>
<keyword evidence="9" id="KW-0448">Lipopolysaccharide biosynthesis</keyword>
<evidence type="ECO:0000256" key="2">
    <source>
        <dbReference type="ARBA" id="ARBA00007362"/>
    </source>
</evidence>
<feature type="transmembrane region" description="Helical" evidence="13">
    <location>
        <begin position="228"/>
        <end position="246"/>
    </location>
</feature>
<keyword evidence="16" id="KW-1185">Reference proteome</keyword>
<dbReference type="EMBL" id="JBHTJZ010000024">
    <property type="protein sequence ID" value="MFD0960773.1"/>
    <property type="molecule type" value="Genomic_DNA"/>
</dbReference>
<feature type="domain" description="EamA" evidence="14">
    <location>
        <begin position="2"/>
        <end position="124"/>
    </location>
</feature>
<feature type="transmembrane region" description="Helical" evidence="13">
    <location>
        <begin position="53"/>
        <end position="70"/>
    </location>
</feature>
<evidence type="ECO:0000313" key="15">
    <source>
        <dbReference type="EMBL" id="MFD0960773.1"/>
    </source>
</evidence>
<dbReference type="InterPro" id="IPR000390">
    <property type="entry name" value="Small_drug/metabolite_transptr"/>
</dbReference>
<evidence type="ECO:0000313" key="16">
    <source>
        <dbReference type="Proteomes" id="UP001596989"/>
    </source>
</evidence>
<evidence type="ECO:0000256" key="9">
    <source>
        <dbReference type="ARBA" id="ARBA00022985"/>
    </source>
</evidence>
<feature type="transmembrane region" description="Helical" evidence="13">
    <location>
        <begin position="255"/>
        <end position="272"/>
    </location>
</feature>
<keyword evidence="5" id="KW-0444">Lipid biosynthesis</keyword>
<sequence length="273" mass="30222">MLCSGVTHAVWNLYTKSSSNKNVFLWLIHVLGIVLFLPFLIHDIWQGVPLQGYLFMAMTFLFQMSYAFFLPKAYERADMSQAYPIMRGIAALLVPILGVWLFGERLTLIGWLGVAAIVIGLFAIGGLWRLPWRSFFTSYWPILGVGASITCYTLTDKMLLQHISPLSLIALSNVGFSLMLLRSALASREIAAAWKRQWGKIVIGTFLAPGSYILFLFAMTLGPVSQLAPIREISTVVGTLFGIWLLKEADGIRRVSFAGLITAGIIAIGIWGT</sequence>
<keyword evidence="10 13" id="KW-1133">Transmembrane helix</keyword>
<dbReference type="InterPro" id="IPR037185">
    <property type="entry name" value="EmrE-like"/>
</dbReference>
<keyword evidence="3" id="KW-0813">Transport</keyword>
<organism evidence="15 16">
    <name type="scientific">Paenibacillus chungangensis</name>
    <dbReference type="NCBI Taxonomy" id="696535"/>
    <lineage>
        <taxon>Bacteria</taxon>
        <taxon>Bacillati</taxon>
        <taxon>Bacillota</taxon>
        <taxon>Bacilli</taxon>
        <taxon>Bacillales</taxon>
        <taxon>Paenibacillaceae</taxon>
        <taxon>Paenibacillus</taxon>
    </lineage>
</organism>
<proteinExistence type="inferred from homology"/>
<evidence type="ECO:0000256" key="7">
    <source>
        <dbReference type="ARBA" id="ARBA00022556"/>
    </source>
</evidence>
<keyword evidence="7" id="KW-0441">Lipid A biosynthesis</keyword>
<comment type="similarity">
    <text evidence="2">Belongs to the EamA transporter family.</text>
</comment>